<dbReference type="OrthoDB" id="10501979at2759"/>
<reference evidence="2 3" key="1">
    <citation type="journal article" date="2014" name="Genome Announc.">
        <title>Trypanosoma cruzi Clone Dm28c Draft Genome Sequence.</title>
        <authorList>
            <person name="Grisard E.C."/>
            <person name="Teixeira S.M."/>
            <person name="de Almeida L.G."/>
            <person name="Stoco P.H."/>
            <person name="Gerber A.L."/>
            <person name="Talavera-Lopez C."/>
            <person name="Lima O.C."/>
            <person name="Andersson B."/>
            <person name="de Vasconcelos A.T."/>
        </authorList>
    </citation>
    <scope>NUCLEOTIDE SEQUENCE [LARGE SCALE GENOMIC DNA]</scope>
    <source>
        <strain evidence="2 3">Dm28c</strain>
    </source>
</reference>
<dbReference type="AlphaFoldDB" id="V5A3V1"/>
<gene>
    <name evidence="2" type="ORF">TCDM_13068</name>
</gene>
<dbReference type="Proteomes" id="UP000017861">
    <property type="component" value="Unassembled WGS sequence"/>
</dbReference>
<evidence type="ECO:0000313" key="2">
    <source>
        <dbReference type="EMBL" id="ESS55460.1"/>
    </source>
</evidence>
<name>V5A3V1_TRYCR</name>
<evidence type="ECO:0000256" key="1">
    <source>
        <dbReference type="SAM" id="MobiDB-lite"/>
    </source>
</evidence>
<feature type="region of interest" description="Disordered" evidence="1">
    <location>
        <begin position="86"/>
        <end position="109"/>
    </location>
</feature>
<organism evidence="2 3">
    <name type="scientific">Trypanosoma cruzi Dm28c</name>
    <dbReference type="NCBI Taxonomy" id="1416333"/>
    <lineage>
        <taxon>Eukaryota</taxon>
        <taxon>Discoba</taxon>
        <taxon>Euglenozoa</taxon>
        <taxon>Kinetoplastea</taxon>
        <taxon>Metakinetoplastina</taxon>
        <taxon>Trypanosomatida</taxon>
        <taxon>Trypanosomatidae</taxon>
        <taxon>Trypanosoma</taxon>
        <taxon>Schizotrypanum</taxon>
    </lineage>
</organism>
<comment type="caution">
    <text evidence="2">The sequence shown here is derived from an EMBL/GenBank/DDBJ whole genome shotgun (WGS) entry which is preliminary data.</text>
</comment>
<dbReference type="EMBL" id="AYLP01000824">
    <property type="protein sequence ID" value="ESS55460.1"/>
    <property type="molecule type" value="Genomic_DNA"/>
</dbReference>
<proteinExistence type="predicted"/>
<dbReference type="VEuPathDB" id="TriTrypDB:TCDM_13068"/>
<evidence type="ECO:0000313" key="3">
    <source>
        <dbReference type="Proteomes" id="UP000017861"/>
    </source>
</evidence>
<sequence length="173" mass="19387">MPRPRNTHSAKMSCRLSSTIMSATPNNYWRTCSMRCNHTWIRLAVMHCISLSSLSMRQALTSSQSTAWCCKRLPSGATCVEDANVRKQRPRSLHHTSPIPPLSRTKGRCHGEEKPAAQRIHEGTCNSNAIHAAPHDSAMRTADTRPQRKKRIQIHGAALYFSLPQRIGVPHSQ</sequence>
<protein>
    <submittedName>
        <fullName evidence="2">Unspecified product</fullName>
    </submittedName>
</protein>
<accession>V5A3V1</accession>